<keyword evidence="7" id="KW-1185">Reference proteome</keyword>
<comment type="similarity">
    <text evidence="4">Belongs to the CRWN family.</text>
</comment>
<evidence type="ECO:0000256" key="4">
    <source>
        <dbReference type="ARBA" id="ARBA00024208"/>
    </source>
</evidence>
<proteinExistence type="inferred from homology"/>
<dbReference type="STRING" id="157652.A0A371HM81"/>
<dbReference type="OrthoDB" id="673795at2759"/>
<dbReference type="PANTHER" id="PTHR31908">
    <property type="entry name" value="PROTEIN CROWDED NUCLEI 4"/>
    <property type="match status" value="1"/>
</dbReference>
<evidence type="ECO:0000313" key="6">
    <source>
        <dbReference type="EMBL" id="RDY03903.1"/>
    </source>
</evidence>
<dbReference type="GO" id="GO:0006997">
    <property type="term" value="P:nucleus organization"/>
    <property type="evidence" value="ECO:0007669"/>
    <property type="project" value="InterPro"/>
</dbReference>
<keyword evidence="1 5" id="KW-0175">Coiled coil</keyword>
<comment type="subcellular location">
    <subcellularLocation>
        <location evidence="3">Nucleus lamina</location>
    </subcellularLocation>
</comment>
<name>A0A371HM81_MUCPR</name>
<dbReference type="InterPro" id="IPR040418">
    <property type="entry name" value="CRWN"/>
</dbReference>
<dbReference type="PANTHER" id="PTHR31908:SF2">
    <property type="entry name" value="PROTEIN CROWDED NUCLEI 4"/>
    <property type="match status" value="1"/>
</dbReference>
<gene>
    <name evidence="6" type="primary">CRWN4</name>
    <name evidence="6" type="ORF">CR513_12454</name>
</gene>
<keyword evidence="2" id="KW-0539">Nucleus</keyword>
<dbReference type="AlphaFoldDB" id="A0A371HM81"/>
<dbReference type="GO" id="GO:0005652">
    <property type="term" value="C:nuclear lamina"/>
    <property type="evidence" value="ECO:0007669"/>
    <property type="project" value="UniProtKB-SubCell"/>
</dbReference>
<protein>
    <submittedName>
        <fullName evidence="6">Protein CROWDED NUCLEI 4</fullName>
    </submittedName>
</protein>
<comment type="caution">
    <text evidence="6">The sequence shown here is derived from an EMBL/GenBank/DDBJ whole genome shotgun (WGS) entry which is preliminary data.</text>
</comment>
<organism evidence="6 7">
    <name type="scientific">Mucuna pruriens</name>
    <name type="common">Velvet bean</name>
    <name type="synonym">Dolichos pruriens</name>
    <dbReference type="NCBI Taxonomy" id="157652"/>
    <lineage>
        <taxon>Eukaryota</taxon>
        <taxon>Viridiplantae</taxon>
        <taxon>Streptophyta</taxon>
        <taxon>Embryophyta</taxon>
        <taxon>Tracheophyta</taxon>
        <taxon>Spermatophyta</taxon>
        <taxon>Magnoliopsida</taxon>
        <taxon>eudicotyledons</taxon>
        <taxon>Gunneridae</taxon>
        <taxon>Pentapetalae</taxon>
        <taxon>rosids</taxon>
        <taxon>fabids</taxon>
        <taxon>Fabales</taxon>
        <taxon>Fabaceae</taxon>
        <taxon>Papilionoideae</taxon>
        <taxon>50 kb inversion clade</taxon>
        <taxon>NPAAA clade</taxon>
        <taxon>indigoferoid/millettioid clade</taxon>
        <taxon>Phaseoleae</taxon>
        <taxon>Mucuna</taxon>
    </lineage>
</organism>
<feature type="coiled-coil region" evidence="5">
    <location>
        <begin position="49"/>
        <end position="146"/>
    </location>
</feature>
<evidence type="ECO:0000256" key="3">
    <source>
        <dbReference type="ARBA" id="ARBA00024186"/>
    </source>
</evidence>
<evidence type="ECO:0000256" key="5">
    <source>
        <dbReference type="SAM" id="Coils"/>
    </source>
</evidence>
<dbReference type="EMBL" id="QJKJ01002186">
    <property type="protein sequence ID" value="RDY03903.1"/>
    <property type="molecule type" value="Genomic_DNA"/>
</dbReference>
<feature type="non-terminal residue" evidence="6">
    <location>
        <position position="1"/>
    </location>
</feature>
<dbReference type="Proteomes" id="UP000257109">
    <property type="component" value="Unassembled WGS sequence"/>
</dbReference>
<sequence length="466" mass="53678">MAHEHDEWFGKMQQERADFLRDVEMQKRDTNILIEKRREEIECYVKEREKSFEEEKNNELKDMNALKEKVAKESEQVSFEMRRLEAERAEISSDREQRNKEWAELNKCIEELKVQGDKLQKQRELLHADRIEIHAQTEELKKLENLKIVSDDIALIELLNSDMESNQQKISMKKSVKQWTLEHDDHLNSPKETDDNKISNGFDTPFVRKSSVVSPPSPVHCSWIKRCTEQVFRRSPEKLLVHDDDKAVVSVSHISNVSYGQKHLTNSKSLDNVGERQQRRLSFGEAKVILEVPSLAEDNRVSDFESEIKKNVNRTVSLLSDGCHVSKWKRGRGNFGIGDPLQDTRQNKKLRSEEQPIENPLDQVTTSSAIPTQSDVSKVQQLSILSNQTLGNPEGTRVVMVDKVIHVSERNSTIGVDKCDLLGNKIDQSNSQIIEIDIPCGSVFLQNRKKYAKETVYKFRSIVTAS</sequence>
<feature type="non-terminal residue" evidence="6">
    <location>
        <position position="466"/>
    </location>
</feature>
<reference evidence="6" key="1">
    <citation type="submission" date="2018-05" db="EMBL/GenBank/DDBJ databases">
        <title>Draft genome of Mucuna pruriens seed.</title>
        <authorList>
            <person name="Nnadi N.E."/>
            <person name="Vos R."/>
            <person name="Hasami M.H."/>
            <person name="Devisetty U.K."/>
            <person name="Aguiy J.C."/>
        </authorList>
    </citation>
    <scope>NUCLEOTIDE SEQUENCE [LARGE SCALE GENOMIC DNA]</scope>
    <source>
        <strain evidence="6">JCA_2017</strain>
    </source>
</reference>
<evidence type="ECO:0000256" key="2">
    <source>
        <dbReference type="ARBA" id="ARBA00023242"/>
    </source>
</evidence>
<evidence type="ECO:0000313" key="7">
    <source>
        <dbReference type="Proteomes" id="UP000257109"/>
    </source>
</evidence>
<accession>A0A371HM81</accession>
<evidence type="ECO:0000256" key="1">
    <source>
        <dbReference type="ARBA" id="ARBA00023054"/>
    </source>
</evidence>